<dbReference type="EMBL" id="SOKJ01000247">
    <property type="protein sequence ID" value="TET10082.1"/>
    <property type="molecule type" value="Genomic_DNA"/>
</dbReference>
<name>A0A523RWD2_UNCAE</name>
<accession>A0A523RWD2</accession>
<reference evidence="1 2" key="1">
    <citation type="submission" date="2019-03" db="EMBL/GenBank/DDBJ databases">
        <title>Metabolic potential of uncultured bacteria and archaea associated with petroleum seepage in deep-sea sediments.</title>
        <authorList>
            <person name="Dong X."/>
            <person name="Hubert C."/>
        </authorList>
    </citation>
    <scope>NUCLEOTIDE SEQUENCE [LARGE SCALE GENOMIC DNA]</scope>
    <source>
        <strain evidence="1">E44_bin7</strain>
    </source>
</reference>
<dbReference type="Proteomes" id="UP000316360">
    <property type="component" value="Unassembled WGS sequence"/>
</dbReference>
<gene>
    <name evidence="1" type="ORF">E3J84_04470</name>
</gene>
<dbReference type="SUPFAM" id="SSF118310">
    <property type="entry name" value="AN1-like Zinc finger"/>
    <property type="match status" value="1"/>
</dbReference>
<evidence type="ECO:0000313" key="1">
    <source>
        <dbReference type="EMBL" id="TET10082.1"/>
    </source>
</evidence>
<dbReference type="AlphaFoldDB" id="A0A523RWD2"/>
<comment type="caution">
    <text evidence="1">The sequence shown here is derived from an EMBL/GenBank/DDBJ whole genome shotgun (WGS) entry which is preliminary data.</text>
</comment>
<protein>
    <submittedName>
        <fullName evidence="1">Uncharacterized protein</fullName>
    </submittedName>
</protein>
<organism evidence="1 2">
    <name type="scientific">Aerophobetes bacterium</name>
    <dbReference type="NCBI Taxonomy" id="2030807"/>
    <lineage>
        <taxon>Bacteria</taxon>
        <taxon>Candidatus Aerophobota</taxon>
    </lineage>
</organism>
<evidence type="ECO:0000313" key="2">
    <source>
        <dbReference type="Proteomes" id="UP000316360"/>
    </source>
</evidence>
<proteinExistence type="predicted"/>
<sequence>MEHIEIDRWDVEVWAAKSRKGEVCGILGCQNKPVVKCKHCFNMYCEEHKGVLNTPAHPKE</sequence>
<dbReference type="InterPro" id="IPR035896">
    <property type="entry name" value="AN1-like_Znf"/>
</dbReference>